<sequence>MYEYNICNHADEEIFTKQCNALEKNIPNIIKDELLTDVDDSKIQKYLLNDKVILVYNSNYENEVYVKSEIDLMPYFN</sequence>
<dbReference type="AlphaFoldDB" id="A0A5C0SD65"/>
<dbReference type="OrthoDB" id="2084903at2"/>
<dbReference type="RefSeq" id="WP_148808841.1">
    <property type="nucleotide sequence ID" value="NZ_CP042243.1"/>
</dbReference>
<dbReference type="EMBL" id="CP042243">
    <property type="protein sequence ID" value="QEK11686.1"/>
    <property type="molecule type" value="Genomic_DNA"/>
</dbReference>
<organism evidence="1 2">
    <name type="scientific">Crassaminicella thermophila</name>
    <dbReference type="NCBI Taxonomy" id="2599308"/>
    <lineage>
        <taxon>Bacteria</taxon>
        <taxon>Bacillati</taxon>
        <taxon>Bacillota</taxon>
        <taxon>Clostridia</taxon>
        <taxon>Eubacteriales</taxon>
        <taxon>Clostridiaceae</taxon>
        <taxon>Crassaminicella</taxon>
    </lineage>
</organism>
<reference evidence="1 2" key="1">
    <citation type="submission" date="2019-07" db="EMBL/GenBank/DDBJ databases">
        <title>Complete genome of Crassaminicella thermophila SY095.</title>
        <authorList>
            <person name="Li X."/>
        </authorList>
    </citation>
    <scope>NUCLEOTIDE SEQUENCE [LARGE SCALE GENOMIC DNA]</scope>
    <source>
        <strain evidence="1 2">SY095</strain>
    </source>
</reference>
<dbReference type="Proteomes" id="UP000324646">
    <property type="component" value="Chromosome"/>
</dbReference>
<dbReference type="KEGG" id="crs:FQB35_04530"/>
<name>A0A5C0SD65_CRATE</name>
<accession>A0A5C0SD65</accession>
<proteinExistence type="predicted"/>
<gene>
    <name evidence="1" type="ORF">FQB35_04530</name>
</gene>
<evidence type="ECO:0000313" key="2">
    <source>
        <dbReference type="Proteomes" id="UP000324646"/>
    </source>
</evidence>
<keyword evidence="2" id="KW-1185">Reference proteome</keyword>
<evidence type="ECO:0000313" key="1">
    <source>
        <dbReference type="EMBL" id="QEK11686.1"/>
    </source>
</evidence>
<protein>
    <submittedName>
        <fullName evidence="1">Uncharacterized protein</fullName>
    </submittedName>
</protein>